<dbReference type="RefSeq" id="WP_077845808.1">
    <property type="nucleotide sequence ID" value="NZ_LZZM01000029.1"/>
</dbReference>
<dbReference type="Proteomes" id="UP000190890">
    <property type="component" value="Unassembled WGS sequence"/>
</dbReference>
<dbReference type="EMBL" id="LZZM01000029">
    <property type="protein sequence ID" value="OOM82129.1"/>
    <property type="molecule type" value="Genomic_DNA"/>
</dbReference>
<gene>
    <name evidence="1" type="ORF">CLPUN_05080</name>
</gene>
<keyword evidence="2" id="KW-1185">Reference proteome</keyword>
<name>A0A1S8TX00_9CLOT</name>
<dbReference type="AlphaFoldDB" id="A0A1S8TX00"/>
<protein>
    <submittedName>
        <fullName evidence="1">Uncharacterized protein</fullName>
    </submittedName>
</protein>
<organism evidence="1 2">
    <name type="scientific">Clostridium puniceum</name>
    <dbReference type="NCBI Taxonomy" id="29367"/>
    <lineage>
        <taxon>Bacteria</taxon>
        <taxon>Bacillati</taxon>
        <taxon>Bacillota</taxon>
        <taxon>Clostridia</taxon>
        <taxon>Eubacteriales</taxon>
        <taxon>Clostridiaceae</taxon>
        <taxon>Clostridium</taxon>
    </lineage>
</organism>
<comment type="caution">
    <text evidence="1">The sequence shown here is derived from an EMBL/GenBank/DDBJ whole genome shotgun (WGS) entry which is preliminary data.</text>
</comment>
<sequence length="93" mass="10972">MNKKILDLVNLDIDKELENIQEDDKAAKEIIKSYCNNNGNKLDYDMQLDLIEMLVDVNKRKVKLAKLLNELKIGFSYSYLRDEKGYKYIIVRV</sequence>
<reference evidence="1 2" key="1">
    <citation type="submission" date="2016-05" db="EMBL/GenBank/DDBJ databases">
        <title>Microbial solvent formation.</title>
        <authorList>
            <person name="Poehlein A."/>
            <person name="Montoya Solano J.D."/>
            <person name="Flitsch S."/>
            <person name="Krabben P."/>
            <person name="Duerre P."/>
            <person name="Daniel R."/>
        </authorList>
    </citation>
    <scope>NUCLEOTIDE SEQUENCE [LARGE SCALE GENOMIC DNA]</scope>
    <source>
        <strain evidence="1 2">DSM 2619</strain>
    </source>
</reference>
<evidence type="ECO:0000313" key="1">
    <source>
        <dbReference type="EMBL" id="OOM82129.1"/>
    </source>
</evidence>
<accession>A0A1S8TX00</accession>
<dbReference type="STRING" id="29367.CLPUN_05080"/>
<proteinExistence type="predicted"/>
<evidence type="ECO:0000313" key="2">
    <source>
        <dbReference type="Proteomes" id="UP000190890"/>
    </source>
</evidence>